<comment type="similarity">
    <text evidence="2">Belongs to the GSP F family.</text>
</comment>
<dbReference type="FunFam" id="1.20.81.30:FF:000001">
    <property type="entry name" value="Type II secretion system protein F"/>
    <property type="match status" value="1"/>
</dbReference>
<dbReference type="InterPro" id="IPR018076">
    <property type="entry name" value="T2SS_GspF_dom"/>
</dbReference>
<dbReference type="EMBL" id="FQWX01000029">
    <property type="protein sequence ID" value="SHH24085.1"/>
    <property type="molecule type" value="Genomic_DNA"/>
</dbReference>
<accession>A0A1M5RCP5</accession>
<dbReference type="PANTHER" id="PTHR30012:SF0">
    <property type="entry name" value="TYPE II SECRETION SYSTEM PROTEIN F-RELATED"/>
    <property type="match status" value="1"/>
</dbReference>
<dbReference type="PANTHER" id="PTHR30012">
    <property type="entry name" value="GENERAL SECRETION PATHWAY PROTEIN"/>
    <property type="match status" value="1"/>
</dbReference>
<evidence type="ECO:0000313" key="11">
    <source>
        <dbReference type="Proteomes" id="UP000243255"/>
    </source>
</evidence>
<evidence type="ECO:0000256" key="8">
    <source>
        <dbReference type="SAM" id="Phobius"/>
    </source>
</evidence>
<evidence type="ECO:0000256" key="1">
    <source>
        <dbReference type="ARBA" id="ARBA00004429"/>
    </source>
</evidence>
<dbReference type="InterPro" id="IPR042094">
    <property type="entry name" value="T2SS_GspF_sf"/>
</dbReference>
<proteinExistence type="inferred from homology"/>
<comment type="subcellular location">
    <subcellularLocation>
        <location evidence="1">Cell inner membrane</location>
        <topology evidence="1">Multi-pass membrane protein</topology>
    </subcellularLocation>
</comment>
<dbReference type="Gene3D" id="1.20.81.30">
    <property type="entry name" value="Type II secretion system (T2SS), domain F"/>
    <property type="match status" value="2"/>
</dbReference>
<sequence>MENSPACHENKRKKTVRIRLESRDKIRYKDITLLCKKMGILLESGCEITKILSILGQQSSKSVGKVIAKIYNHIQNGNSIATSFQFTQSFSQFFVSMVRAGEISGNLDRVMDDLSRYYDKEYKLRSKTINALIYPSILLILCTISTTFMLMFVIPNFQMVFESNGVNPPIITKIVINISILVRRYFPYIIGSAGILILVLVYYIKTSNKLKQFISLISLKLPILKDVIRLIVTTRFSRSLQLLLHSGIQIIDALDISARIIDNSFIYKKLEKSNENIKQGNSIGSSLVLADVFPSLFIEMINIGEESGKLDLSLATINKFYESELDNTMDKIVKLIEPVIIVIMGVIVGVCIIAMVVPMFSVVSAI</sequence>
<dbReference type="PRINTS" id="PR00812">
    <property type="entry name" value="BCTERIALGSPF"/>
</dbReference>
<dbReference type="STRING" id="1121321.SAMN04488530_1299"/>
<feature type="transmembrane region" description="Helical" evidence="8">
    <location>
        <begin position="185"/>
        <end position="204"/>
    </location>
</feature>
<feature type="domain" description="Type II secretion system protein GspF" evidence="9">
    <location>
        <begin position="35"/>
        <end position="155"/>
    </location>
</feature>
<keyword evidence="4" id="KW-0997">Cell inner membrane</keyword>
<evidence type="ECO:0000256" key="6">
    <source>
        <dbReference type="ARBA" id="ARBA00022989"/>
    </source>
</evidence>
<dbReference type="Pfam" id="PF00482">
    <property type="entry name" value="T2SSF"/>
    <property type="match status" value="2"/>
</dbReference>
<evidence type="ECO:0000256" key="7">
    <source>
        <dbReference type="ARBA" id="ARBA00023136"/>
    </source>
</evidence>
<evidence type="ECO:0000256" key="3">
    <source>
        <dbReference type="ARBA" id="ARBA00022475"/>
    </source>
</evidence>
<keyword evidence="7 8" id="KW-0472">Membrane</keyword>
<gene>
    <name evidence="10" type="ORF">SAMN04488530_1299</name>
</gene>
<dbReference type="GO" id="GO:0005886">
    <property type="term" value="C:plasma membrane"/>
    <property type="evidence" value="ECO:0007669"/>
    <property type="project" value="UniProtKB-SubCell"/>
</dbReference>
<feature type="transmembrane region" description="Helical" evidence="8">
    <location>
        <begin position="132"/>
        <end position="154"/>
    </location>
</feature>
<dbReference type="RefSeq" id="WP_084120355.1">
    <property type="nucleotide sequence ID" value="NZ_BAABCH010000087.1"/>
</dbReference>
<feature type="domain" description="Type II secretion system protein GspF" evidence="9">
    <location>
        <begin position="236"/>
        <end position="358"/>
    </location>
</feature>
<keyword evidence="5 8" id="KW-0812">Transmembrane</keyword>
<dbReference type="AlphaFoldDB" id="A0A1M5RCP5"/>
<evidence type="ECO:0000256" key="4">
    <source>
        <dbReference type="ARBA" id="ARBA00022519"/>
    </source>
</evidence>
<evidence type="ECO:0000313" key="10">
    <source>
        <dbReference type="EMBL" id="SHH24085.1"/>
    </source>
</evidence>
<keyword evidence="6 8" id="KW-1133">Transmembrane helix</keyword>
<reference evidence="11" key="1">
    <citation type="submission" date="2016-11" db="EMBL/GenBank/DDBJ databases">
        <authorList>
            <person name="Varghese N."/>
            <person name="Submissions S."/>
        </authorList>
    </citation>
    <scope>NUCLEOTIDE SEQUENCE [LARGE SCALE GENOMIC DNA]</scope>
    <source>
        <strain evidence="11">DSM 2635</strain>
    </source>
</reference>
<dbReference type="InterPro" id="IPR003004">
    <property type="entry name" value="GspF/PilC"/>
</dbReference>
<evidence type="ECO:0000256" key="5">
    <source>
        <dbReference type="ARBA" id="ARBA00022692"/>
    </source>
</evidence>
<feature type="transmembrane region" description="Helical" evidence="8">
    <location>
        <begin position="339"/>
        <end position="363"/>
    </location>
</feature>
<evidence type="ECO:0000259" key="9">
    <source>
        <dbReference type="Pfam" id="PF00482"/>
    </source>
</evidence>
<name>A0A1M5RCP5_9FIRM</name>
<organism evidence="10 11">
    <name type="scientific">Asaccharospora irregularis DSM 2635</name>
    <dbReference type="NCBI Taxonomy" id="1121321"/>
    <lineage>
        <taxon>Bacteria</taxon>
        <taxon>Bacillati</taxon>
        <taxon>Bacillota</taxon>
        <taxon>Clostridia</taxon>
        <taxon>Peptostreptococcales</taxon>
        <taxon>Peptostreptococcaceae</taxon>
        <taxon>Asaccharospora</taxon>
    </lineage>
</organism>
<keyword evidence="11" id="KW-1185">Reference proteome</keyword>
<evidence type="ECO:0000256" key="2">
    <source>
        <dbReference type="ARBA" id="ARBA00005745"/>
    </source>
</evidence>
<dbReference type="OrthoDB" id="9805682at2"/>
<keyword evidence="3" id="KW-1003">Cell membrane</keyword>
<dbReference type="Proteomes" id="UP000243255">
    <property type="component" value="Unassembled WGS sequence"/>
</dbReference>
<protein>
    <submittedName>
        <fullName evidence="10">Type IV pilus assembly protein PilC</fullName>
    </submittedName>
</protein>